<reference evidence="2 3" key="1">
    <citation type="submission" date="2019-01" db="EMBL/GenBank/DDBJ databases">
        <title>Sequencing of cultivated peanut Arachis hypogaea provides insights into genome evolution and oil improvement.</title>
        <authorList>
            <person name="Chen X."/>
        </authorList>
    </citation>
    <scope>NUCLEOTIDE SEQUENCE [LARGE SCALE GENOMIC DNA]</scope>
    <source>
        <strain evidence="3">cv. Fuhuasheng</strain>
        <tissue evidence="2">Leaves</tissue>
    </source>
</reference>
<dbReference type="AlphaFoldDB" id="A0A445C830"/>
<gene>
    <name evidence="2" type="ORF">Ahy_A07g033042</name>
</gene>
<accession>A0A445C830</accession>
<dbReference type="EMBL" id="SDMP01000007">
    <property type="protein sequence ID" value="RYR47105.1"/>
    <property type="molecule type" value="Genomic_DNA"/>
</dbReference>
<organism evidence="2 3">
    <name type="scientific">Arachis hypogaea</name>
    <name type="common">Peanut</name>
    <dbReference type="NCBI Taxonomy" id="3818"/>
    <lineage>
        <taxon>Eukaryota</taxon>
        <taxon>Viridiplantae</taxon>
        <taxon>Streptophyta</taxon>
        <taxon>Embryophyta</taxon>
        <taxon>Tracheophyta</taxon>
        <taxon>Spermatophyta</taxon>
        <taxon>Magnoliopsida</taxon>
        <taxon>eudicotyledons</taxon>
        <taxon>Gunneridae</taxon>
        <taxon>Pentapetalae</taxon>
        <taxon>rosids</taxon>
        <taxon>fabids</taxon>
        <taxon>Fabales</taxon>
        <taxon>Fabaceae</taxon>
        <taxon>Papilionoideae</taxon>
        <taxon>50 kb inversion clade</taxon>
        <taxon>dalbergioids sensu lato</taxon>
        <taxon>Dalbergieae</taxon>
        <taxon>Pterocarpus clade</taxon>
        <taxon>Arachis</taxon>
    </lineage>
</organism>
<evidence type="ECO:0000256" key="1">
    <source>
        <dbReference type="SAM" id="Phobius"/>
    </source>
</evidence>
<keyword evidence="1" id="KW-1133">Transmembrane helix</keyword>
<keyword evidence="3" id="KW-1185">Reference proteome</keyword>
<dbReference type="Proteomes" id="UP000289738">
    <property type="component" value="Chromosome A07"/>
</dbReference>
<proteinExistence type="predicted"/>
<evidence type="ECO:0000313" key="2">
    <source>
        <dbReference type="EMBL" id="RYR47105.1"/>
    </source>
</evidence>
<feature type="transmembrane region" description="Helical" evidence="1">
    <location>
        <begin position="25"/>
        <end position="44"/>
    </location>
</feature>
<keyword evidence="1" id="KW-0472">Membrane</keyword>
<comment type="caution">
    <text evidence="2">The sequence shown here is derived from an EMBL/GenBank/DDBJ whole genome shotgun (WGS) entry which is preliminary data.</text>
</comment>
<protein>
    <submittedName>
        <fullName evidence="2">Uncharacterized protein</fullName>
    </submittedName>
</protein>
<sequence length="69" mass="7808">MVADSDTCHHPTRNGLHLDRNLPEIWRSFAFVLIVFLVLSVLSFQVQCPPSQSDDLGKALKLECIRLES</sequence>
<evidence type="ECO:0000313" key="3">
    <source>
        <dbReference type="Proteomes" id="UP000289738"/>
    </source>
</evidence>
<name>A0A445C830_ARAHY</name>
<keyword evidence="1" id="KW-0812">Transmembrane</keyword>